<name>A0A2G5TX66_9PELO</name>
<protein>
    <recommendedName>
        <fullName evidence="3">DUF19 domain-containing protein</fullName>
    </recommendedName>
</protein>
<reference evidence="2" key="1">
    <citation type="submission" date="2017-10" db="EMBL/GenBank/DDBJ databases">
        <title>Rapid genome shrinkage in a self-fertile nematode reveals novel sperm competition proteins.</title>
        <authorList>
            <person name="Yin D."/>
            <person name="Schwarz E.M."/>
            <person name="Thomas C.G."/>
            <person name="Felde R.L."/>
            <person name="Korf I.F."/>
            <person name="Cutter A.D."/>
            <person name="Schartner C.M."/>
            <person name="Ralston E.J."/>
            <person name="Meyer B.J."/>
            <person name="Haag E.S."/>
        </authorList>
    </citation>
    <scope>NUCLEOTIDE SEQUENCE [LARGE SCALE GENOMIC DNA]</scope>
    <source>
        <strain evidence="2">JU1422</strain>
    </source>
</reference>
<dbReference type="PANTHER" id="PTHR36956:SF1">
    <property type="entry name" value="DUF19 DOMAIN-CONTAINING PROTEIN"/>
    <property type="match status" value="1"/>
</dbReference>
<evidence type="ECO:0000313" key="2">
    <source>
        <dbReference type="Proteomes" id="UP000230233"/>
    </source>
</evidence>
<dbReference type="Proteomes" id="UP000230233">
    <property type="component" value="Chromosome IV"/>
</dbReference>
<evidence type="ECO:0008006" key="3">
    <source>
        <dbReference type="Google" id="ProtNLM"/>
    </source>
</evidence>
<evidence type="ECO:0000313" key="1">
    <source>
        <dbReference type="EMBL" id="PIC31887.1"/>
    </source>
</evidence>
<accession>A0A2G5TX66</accession>
<dbReference type="PANTHER" id="PTHR36956">
    <property type="entry name" value="UTERINE LUMIN EXPRESSED/LOCAILIZED-RELATED"/>
    <property type="match status" value="1"/>
</dbReference>
<dbReference type="OrthoDB" id="10329387at2759"/>
<organism evidence="1 2">
    <name type="scientific">Caenorhabditis nigoni</name>
    <dbReference type="NCBI Taxonomy" id="1611254"/>
    <lineage>
        <taxon>Eukaryota</taxon>
        <taxon>Metazoa</taxon>
        <taxon>Ecdysozoa</taxon>
        <taxon>Nematoda</taxon>
        <taxon>Chromadorea</taxon>
        <taxon>Rhabditida</taxon>
        <taxon>Rhabditina</taxon>
        <taxon>Rhabditomorpha</taxon>
        <taxon>Rhabditoidea</taxon>
        <taxon>Rhabditidae</taxon>
        <taxon>Peloderinae</taxon>
        <taxon>Caenorhabditis</taxon>
    </lineage>
</organism>
<keyword evidence="2" id="KW-1185">Reference proteome</keyword>
<proteinExistence type="predicted"/>
<sequence>MPARKWNLVPKEEFAAKRSKFEHVLTCLGEPKCELTQNWLKFKKAKVDRTGAMCQMHNCLGNGTFRKIEYKCQNAEKFVSYTNQNYTNCLTEQIRNEAKCTSTDLETFQKVVKFNEEVFQVQAVYIENLKKLRTENHACRLDIAFEKHEFKCQFEEKNMERSEPEFTQCLIRRIEENEKCNPADLNKLKEVLEMVKSFKKQIGHKEQFSGKDDDYLVDF</sequence>
<comment type="caution">
    <text evidence="1">The sequence shown here is derived from an EMBL/GenBank/DDBJ whole genome shotgun (WGS) entry which is preliminary data.</text>
</comment>
<dbReference type="AlphaFoldDB" id="A0A2G5TX66"/>
<dbReference type="EMBL" id="PDUG01000004">
    <property type="protein sequence ID" value="PIC31887.1"/>
    <property type="molecule type" value="Genomic_DNA"/>
</dbReference>
<gene>
    <name evidence="1" type="primary">Cnig_chr_IV.g12429</name>
    <name evidence="1" type="ORF">B9Z55_012429</name>
</gene>